<comment type="catalytic activity">
    <reaction evidence="1 7">
        <text>beta-D-fructose 1-phosphate + H2O = D-fructose + phosphate</text>
        <dbReference type="Rhea" id="RHEA:35603"/>
        <dbReference type="ChEBI" id="CHEBI:15377"/>
        <dbReference type="ChEBI" id="CHEBI:37721"/>
        <dbReference type="ChEBI" id="CHEBI:43474"/>
        <dbReference type="ChEBI" id="CHEBI:138881"/>
    </reaction>
</comment>
<evidence type="ECO:0000259" key="9">
    <source>
        <dbReference type="Pfam" id="PF01937"/>
    </source>
</evidence>
<keyword evidence="11" id="KW-1185">Reference proteome</keyword>
<proteinExistence type="inferred from homology"/>
<keyword evidence="4 7" id="KW-0378">Hydrolase</keyword>
<dbReference type="GO" id="GO:0103026">
    <property type="term" value="F:fructose-1-phosphatase activity"/>
    <property type="evidence" value="ECO:0007669"/>
    <property type="project" value="RHEA"/>
</dbReference>
<evidence type="ECO:0000256" key="2">
    <source>
        <dbReference type="ARBA" id="ARBA00009519"/>
    </source>
</evidence>
<feature type="domain" description="Damage-control phosphatase ARMT1-like metal-binding" evidence="9">
    <location>
        <begin position="112"/>
        <end position="482"/>
    </location>
</feature>
<accession>A0A4S4M9M3</accession>
<dbReference type="GO" id="GO:0046872">
    <property type="term" value="F:metal ion binding"/>
    <property type="evidence" value="ECO:0007669"/>
    <property type="project" value="UniProtKB-UniRule"/>
</dbReference>
<dbReference type="GO" id="GO:0006974">
    <property type="term" value="P:DNA damage response"/>
    <property type="evidence" value="ECO:0007669"/>
    <property type="project" value="TreeGrafter"/>
</dbReference>
<dbReference type="Gene3D" id="3.40.50.10880">
    <property type="entry name" value="Uncharacterised protein PF01937, DUF89, domain 3"/>
    <property type="match status" value="1"/>
</dbReference>
<dbReference type="Proteomes" id="UP000310158">
    <property type="component" value="Unassembled WGS sequence"/>
</dbReference>
<dbReference type="PANTHER" id="PTHR12260:SF4">
    <property type="entry name" value="SUGAR PHOSPHATE PHOSPHATASE"/>
    <property type="match status" value="1"/>
</dbReference>
<evidence type="ECO:0000256" key="8">
    <source>
        <dbReference type="SAM" id="MobiDB-lite"/>
    </source>
</evidence>
<dbReference type="InterPro" id="IPR039763">
    <property type="entry name" value="ARMT1"/>
</dbReference>
<evidence type="ECO:0000256" key="1">
    <source>
        <dbReference type="ARBA" id="ARBA00001326"/>
    </source>
</evidence>
<feature type="compositionally biased region" description="Polar residues" evidence="8">
    <location>
        <begin position="1"/>
        <end position="11"/>
    </location>
</feature>
<dbReference type="Gene3D" id="1.20.930.60">
    <property type="match status" value="1"/>
</dbReference>
<evidence type="ECO:0000313" key="10">
    <source>
        <dbReference type="EMBL" id="THH21201.1"/>
    </source>
</evidence>
<gene>
    <name evidence="10" type="ORF">EW146_g290</name>
</gene>
<keyword evidence="3 7" id="KW-0479">Metal-binding</keyword>
<comment type="caution">
    <text evidence="10">The sequence shown here is derived from an EMBL/GenBank/DDBJ whole genome shotgun (WGS) entry which is preliminary data.</text>
</comment>
<protein>
    <recommendedName>
        <fullName evidence="7">Sugar phosphate phosphatase</fullName>
        <ecNumber evidence="7">3.1.3.-</ecNumber>
    </recommendedName>
</protein>
<dbReference type="EC" id="3.1.3.-" evidence="7"/>
<comment type="catalytic activity">
    <reaction evidence="6 7">
        <text>beta-D-fructose 6-phosphate = dihydroxyacetone + D-glyceraldehyde 3-phosphate</text>
        <dbReference type="Rhea" id="RHEA:28002"/>
        <dbReference type="ChEBI" id="CHEBI:16016"/>
        <dbReference type="ChEBI" id="CHEBI:57634"/>
        <dbReference type="ChEBI" id="CHEBI:59776"/>
    </reaction>
</comment>
<dbReference type="OrthoDB" id="541375at2759"/>
<dbReference type="SUPFAM" id="SSF111321">
    <property type="entry name" value="AF1104-like"/>
    <property type="match status" value="1"/>
</dbReference>
<comment type="similarity">
    <text evidence="2 7">Belongs to the damage-control phosphatase family. Sugar phosphate phosphatase III subfamily.</text>
</comment>
<dbReference type="InterPro" id="IPR036075">
    <property type="entry name" value="ARMT-1-like_metal-bd_sf"/>
</dbReference>
<evidence type="ECO:0000256" key="4">
    <source>
        <dbReference type="ARBA" id="ARBA00022801"/>
    </source>
</evidence>
<comment type="cofactor">
    <cofactor evidence="7">
        <name>Mn(2+)</name>
        <dbReference type="ChEBI" id="CHEBI:29035"/>
    </cofactor>
    <cofactor evidence="7">
        <name>Ni(2+)</name>
        <dbReference type="ChEBI" id="CHEBI:49786"/>
    </cofactor>
</comment>
<dbReference type="EMBL" id="SGPL01000006">
    <property type="protein sequence ID" value="THH21201.1"/>
    <property type="molecule type" value="Genomic_DNA"/>
</dbReference>
<dbReference type="GO" id="GO:0097023">
    <property type="term" value="F:fructose 6-phosphate aldolase activity"/>
    <property type="evidence" value="ECO:0007669"/>
    <property type="project" value="RHEA"/>
</dbReference>
<keyword evidence="5 7" id="KW-0464">Manganese</keyword>
<feature type="compositionally biased region" description="Polar residues" evidence="8">
    <location>
        <begin position="29"/>
        <end position="42"/>
    </location>
</feature>
<evidence type="ECO:0000256" key="6">
    <source>
        <dbReference type="ARBA" id="ARBA00048809"/>
    </source>
</evidence>
<dbReference type="InterPro" id="IPR002791">
    <property type="entry name" value="ARMT1-like_metal-bd"/>
</dbReference>
<sequence length="518" mass="58469">MSVLQFDSPNFQYFPPTPPSDHDHHKQINPLSSSDQNMSDNVVPNGAASPPSVPPGKGHHATSKVTLHLGHLPDKKDIKGPWPRTPTRVDPNNPPWPAYRGYHEYSFAHATMGVRLPTILGKAIDDTVRTLNEQSSEEKIVDLVHCIERMDILMTDLSGNAKLRPIIDDNEADVALWNKEIAKYFQGKDFMNAPWLFAEAYKYRRLHEAFSISKFWGDYDVFYRQKCDTFSRSADAVFELSMRFVEPFSNSDSLSATEKLEAERLMFLELTQVCLWGNSTDLSLLINMTEDQIKALQSTGGEHLASTEKNILGNHMNKLWDTVKNLRETGGRVDFVLDNAGFELYCDCVYADFLIQSGLAKQIRFHGKRYPWFVSDVTKKDWEWLLNIIVYGHLFPKASEAEPIRAEAPDLFLHLSRSDLVIFKGDLNHRKLTYDCAAPASTPFEVAIGPMASSAGAPKVCSLRTIKSDVVVGLESDEVAERLDHDEPGWKISGKYAVVLLSEGRPGEKWIFVDDLYV</sequence>
<comment type="function">
    <text evidence="7">Metal-dependent phosphatase that shows phosphatase activity against several substrates, including fructose-1-phosphate and fructose-6-phosphate. Its preference for fructose-1-phosphate, a strong glycating agent that causes DNA damage rather than a canonical yeast metabolite, suggests a damage-control function in hexose phosphate metabolism.</text>
</comment>
<dbReference type="AlphaFoldDB" id="A0A4S4M9M3"/>
<name>A0A4S4M9M3_9AGAM</name>
<evidence type="ECO:0000256" key="5">
    <source>
        <dbReference type="ARBA" id="ARBA00023211"/>
    </source>
</evidence>
<dbReference type="Pfam" id="PF01937">
    <property type="entry name" value="ARMT1-like_dom"/>
    <property type="match status" value="1"/>
</dbReference>
<comment type="domain">
    <text evidence="7">Subfamily III proteins have a conserved RTxK motif about 40-50 residues from the C-terminus; the threonine may be replaced by serine or cysteine.</text>
</comment>
<evidence type="ECO:0000256" key="3">
    <source>
        <dbReference type="ARBA" id="ARBA00022723"/>
    </source>
</evidence>
<evidence type="ECO:0000256" key="7">
    <source>
        <dbReference type="RuleBase" id="RU367030"/>
    </source>
</evidence>
<dbReference type="GO" id="GO:0005634">
    <property type="term" value="C:nucleus"/>
    <property type="evidence" value="ECO:0007669"/>
    <property type="project" value="TreeGrafter"/>
</dbReference>
<dbReference type="PANTHER" id="PTHR12260">
    <property type="entry name" value="DAMAGE-CONTROL PHOSPHATASE ARMT1"/>
    <property type="match status" value="1"/>
</dbReference>
<evidence type="ECO:0000313" key="11">
    <source>
        <dbReference type="Proteomes" id="UP000310158"/>
    </source>
</evidence>
<feature type="region of interest" description="Disordered" evidence="8">
    <location>
        <begin position="1"/>
        <end position="89"/>
    </location>
</feature>
<reference evidence="10 11" key="1">
    <citation type="submission" date="2019-02" db="EMBL/GenBank/DDBJ databases">
        <title>Genome sequencing of the rare red list fungi Bondarzewia mesenterica.</title>
        <authorList>
            <person name="Buettner E."/>
            <person name="Kellner H."/>
        </authorList>
    </citation>
    <scope>NUCLEOTIDE SEQUENCE [LARGE SCALE GENOMIC DNA]</scope>
    <source>
        <strain evidence="10 11">DSM 108281</strain>
    </source>
</reference>
<organism evidence="10 11">
    <name type="scientific">Bondarzewia mesenterica</name>
    <dbReference type="NCBI Taxonomy" id="1095465"/>
    <lineage>
        <taxon>Eukaryota</taxon>
        <taxon>Fungi</taxon>
        <taxon>Dikarya</taxon>
        <taxon>Basidiomycota</taxon>
        <taxon>Agaricomycotina</taxon>
        <taxon>Agaricomycetes</taxon>
        <taxon>Russulales</taxon>
        <taxon>Bondarzewiaceae</taxon>
        <taxon>Bondarzewia</taxon>
    </lineage>
</organism>